<dbReference type="KEGG" id="ovb:NB640_04870"/>
<evidence type="ECO:0000313" key="3">
    <source>
        <dbReference type="Proteomes" id="UP001156215"/>
    </source>
</evidence>
<dbReference type="InterPro" id="IPR036691">
    <property type="entry name" value="Endo/exonu/phosph_ase_sf"/>
</dbReference>
<dbReference type="InterPro" id="IPR005135">
    <property type="entry name" value="Endo/exonuclease/phosphatase"/>
</dbReference>
<proteinExistence type="predicted"/>
<dbReference type="InterPro" id="IPR051916">
    <property type="entry name" value="GPI-anchor_lipid_remodeler"/>
</dbReference>
<gene>
    <name evidence="2" type="ORF">NB640_04870</name>
</gene>
<keyword evidence="2" id="KW-0255">Endonuclease</keyword>
<organism evidence="2 3">
    <name type="scientific">Oxalobacter vibrioformis</name>
    <dbReference type="NCBI Taxonomy" id="933080"/>
    <lineage>
        <taxon>Bacteria</taxon>
        <taxon>Pseudomonadati</taxon>
        <taxon>Pseudomonadota</taxon>
        <taxon>Betaproteobacteria</taxon>
        <taxon>Burkholderiales</taxon>
        <taxon>Oxalobacteraceae</taxon>
        <taxon>Oxalobacter</taxon>
    </lineage>
</organism>
<dbReference type="Proteomes" id="UP001156215">
    <property type="component" value="Chromosome"/>
</dbReference>
<keyword evidence="2" id="KW-0378">Hydrolase</keyword>
<accession>A0A9E9LWD0</accession>
<dbReference type="PANTHER" id="PTHR14859">
    <property type="entry name" value="CALCOFLUOR WHITE HYPERSENSITIVE PROTEIN PRECURSOR"/>
    <property type="match status" value="1"/>
</dbReference>
<dbReference type="RefSeq" id="WP_269310053.1">
    <property type="nucleotide sequence ID" value="NZ_CP098242.1"/>
</dbReference>
<keyword evidence="3" id="KW-1185">Reference proteome</keyword>
<dbReference type="GO" id="GO:0016020">
    <property type="term" value="C:membrane"/>
    <property type="evidence" value="ECO:0007669"/>
    <property type="project" value="GOC"/>
</dbReference>
<evidence type="ECO:0000259" key="1">
    <source>
        <dbReference type="Pfam" id="PF03372"/>
    </source>
</evidence>
<dbReference type="GO" id="GO:0004519">
    <property type="term" value="F:endonuclease activity"/>
    <property type="evidence" value="ECO:0007669"/>
    <property type="project" value="UniProtKB-KW"/>
</dbReference>
<dbReference type="Gene3D" id="3.60.10.10">
    <property type="entry name" value="Endonuclease/exonuclease/phosphatase"/>
    <property type="match status" value="1"/>
</dbReference>
<feature type="domain" description="Endonuclease/exonuclease/phosphatase" evidence="1">
    <location>
        <begin position="24"/>
        <end position="295"/>
    </location>
</feature>
<evidence type="ECO:0000313" key="2">
    <source>
        <dbReference type="EMBL" id="WAW10970.1"/>
    </source>
</evidence>
<dbReference type="AlphaFoldDB" id="A0A9E9LWD0"/>
<dbReference type="SUPFAM" id="SSF56219">
    <property type="entry name" value="DNase I-like"/>
    <property type="match status" value="1"/>
</dbReference>
<keyword evidence="2" id="KW-0540">Nuclease</keyword>
<sequence>MYRIFNPKSALFRHPMTPDTLKLITWNIRWGRGLDNIVDLDRVLTHVKQFSDFDILCLQEIASGYTDPELKQADGSNQFDLLAEKLPEYTPISGHAVEQMADGRWCRFGNMIFSRFPVLQVYRHRLPWPAEPDVKSMPRMALEVLLDTPFGILSTITTHLEFYSAFQRMAQVDYLREIHQETWGHAGLKNKIHSASPFSPYPEIAGTILAGDFNFSEAAAERIRLLSPFDAAVPAFTDTWDIANPNTKHAPTMGVFDRKRWPDGPFVSDYIFVSENLAGHVRKVSVEEKSLASDHQALLLELAR</sequence>
<protein>
    <submittedName>
        <fullName evidence="2">Endonuclease/exonuclease/phosphatase family protein</fullName>
    </submittedName>
</protein>
<dbReference type="Pfam" id="PF03372">
    <property type="entry name" value="Exo_endo_phos"/>
    <property type="match status" value="1"/>
</dbReference>
<dbReference type="GO" id="GO:0006506">
    <property type="term" value="P:GPI anchor biosynthetic process"/>
    <property type="evidence" value="ECO:0007669"/>
    <property type="project" value="TreeGrafter"/>
</dbReference>
<reference evidence="2" key="1">
    <citation type="journal article" date="2022" name="Front. Microbiol.">
        <title>New perspectives on an old grouping: The genomic and phenotypic variability of Oxalobacter formigenes and the implications for calcium oxalate stone prevention.</title>
        <authorList>
            <person name="Chmiel J.A."/>
            <person name="Carr C."/>
            <person name="Stuivenberg G.A."/>
            <person name="Venema R."/>
            <person name="Chanyi R.M."/>
            <person name="Al K.F."/>
            <person name="Giguere D."/>
            <person name="Say H."/>
            <person name="Akouris P.P."/>
            <person name="Dominguez Romero S.A."/>
            <person name="Kwong A."/>
            <person name="Tai V."/>
            <person name="Koval S.F."/>
            <person name="Razvi H."/>
            <person name="Bjazevic J."/>
            <person name="Burton J.P."/>
        </authorList>
    </citation>
    <scope>NUCLEOTIDE SEQUENCE</scope>
    <source>
        <strain evidence="2">WoOx3</strain>
    </source>
</reference>
<name>A0A9E9LWD0_9BURK</name>
<dbReference type="EMBL" id="CP098242">
    <property type="protein sequence ID" value="WAW10970.1"/>
    <property type="molecule type" value="Genomic_DNA"/>
</dbReference>
<dbReference type="PANTHER" id="PTHR14859:SF0">
    <property type="entry name" value="ENDONUCLEASE_EXONUCLEASE_PHOSPHATASE FAMILY PROTEIN, EXPRESSED"/>
    <property type="match status" value="1"/>
</dbReference>